<dbReference type="RefSeq" id="WP_327789369.1">
    <property type="nucleotide sequence ID" value="NZ_JARGEQ010000101.1"/>
</dbReference>
<protein>
    <recommendedName>
        <fullName evidence="3">Protein phosphatase 2C domain-containing protein</fullName>
    </recommendedName>
</protein>
<evidence type="ECO:0000313" key="1">
    <source>
        <dbReference type="EMBL" id="MDF1586947.1"/>
    </source>
</evidence>
<dbReference type="EMBL" id="JARGEQ010000101">
    <property type="protein sequence ID" value="MDF1586947.1"/>
    <property type="molecule type" value="Genomic_DNA"/>
</dbReference>
<dbReference type="Proteomes" id="UP001301140">
    <property type="component" value="Unassembled WGS sequence"/>
</dbReference>
<reference evidence="1 2" key="1">
    <citation type="submission" date="2023-03" db="EMBL/GenBank/DDBJ databases">
        <title>YIM 152171 draft genome.</title>
        <authorList>
            <person name="Yang Z."/>
        </authorList>
    </citation>
    <scope>NUCLEOTIDE SEQUENCE [LARGE SCALE GENOMIC DNA]</scope>
    <source>
        <strain evidence="1 2">YIM 152171</strain>
    </source>
</reference>
<dbReference type="InterPro" id="IPR036457">
    <property type="entry name" value="PPM-type-like_dom_sf"/>
</dbReference>
<sequence length="330" mass="36323">MHIEAFSEGKDLDRPDLNEDQLLLLPGRGFAVIDGVTDRTGHRYEGLLAGRMAAGIVQQAVAAFLLDPAERADPARLVWHVTGAIHAAYERFGILETAEQAPERRFGATLALCADLGETLRFLLVGDSGLRLNGTETIVNDTGLDLVTASLRQEAYRVVREAGGNGEACAAVGRACAFEGARNLHPDMRPWLDAESLAELLQRVLERCRQRFPDVAEADLRLLLEGGIRRGQVHFQNNRRSPLSYAVLDGFEVPMELVRVIERAKSEVATLELFTDGYFLPGAQPAVAAWEQAFAQVEATDPEKIDRFPSVKGTHGRVRADDRTVVILRF</sequence>
<gene>
    <name evidence="1" type="ORF">PZ740_11220</name>
</gene>
<evidence type="ECO:0000313" key="2">
    <source>
        <dbReference type="Proteomes" id="UP001301140"/>
    </source>
</evidence>
<evidence type="ECO:0008006" key="3">
    <source>
        <dbReference type="Google" id="ProtNLM"/>
    </source>
</evidence>
<dbReference type="AlphaFoldDB" id="A0AAP3XRZ3"/>
<organism evidence="1 2">
    <name type="scientific">Marinimicrococcus flavescens</name>
    <dbReference type="NCBI Taxonomy" id="3031815"/>
    <lineage>
        <taxon>Bacteria</taxon>
        <taxon>Pseudomonadati</taxon>
        <taxon>Pseudomonadota</taxon>
        <taxon>Alphaproteobacteria</taxon>
        <taxon>Geminicoccales</taxon>
        <taxon>Geminicoccaceae</taxon>
        <taxon>Marinimicrococcus</taxon>
    </lineage>
</organism>
<keyword evidence="2" id="KW-1185">Reference proteome</keyword>
<comment type="caution">
    <text evidence="1">The sequence shown here is derived from an EMBL/GenBank/DDBJ whole genome shotgun (WGS) entry which is preliminary data.</text>
</comment>
<name>A0AAP3XRZ3_9PROT</name>
<dbReference type="SUPFAM" id="SSF81606">
    <property type="entry name" value="PP2C-like"/>
    <property type="match status" value="1"/>
</dbReference>
<proteinExistence type="predicted"/>
<dbReference type="Gene3D" id="3.60.40.10">
    <property type="entry name" value="PPM-type phosphatase domain"/>
    <property type="match status" value="1"/>
</dbReference>
<accession>A0AAP3XRZ3</accession>